<keyword evidence="1" id="KW-0863">Zinc-finger</keyword>
<feature type="domain" description="SWIM-type" evidence="2">
    <location>
        <begin position="102"/>
        <end position="139"/>
    </location>
</feature>
<reference evidence="3" key="1">
    <citation type="submission" date="2020-10" db="EMBL/GenBank/DDBJ databases">
        <title>The Whole-Genome Sequence of Metschnikowia persimmonesis, a Novel Endophytic Yeast Species Isolated from Medicinal Plant Diospyros kaki Thumb.</title>
        <authorList>
            <person name="Rahmat E."/>
            <person name="Kang Y."/>
        </authorList>
    </citation>
    <scope>NUCLEOTIDE SEQUENCE</scope>
    <source>
        <strain evidence="3">KIOM G15050</strain>
    </source>
</reference>
<name>A0A8H7GWM0_9ASCO</name>
<evidence type="ECO:0000256" key="1">
    <source>
        <dbReference type="PROSITE-ProRule" id="PRU00325"/>
    </source>
</evidence>
<dbReference type="Proteomes" id="UP000649328">
    <property type="component" value="Unassembled WGS sequence"/>
</dbReference>
<dbReference type="InterPro" id="IPR007527">
    <property type="entry name" value="Znf_SWIM"/>
</dbReference>
<keyword evidence="1" id="KW-0862">Zinc</keyword>
<accession>A0A8H7GWM0</accession>
<proteinExistence type="predicted"/>
<keyword evidence="1" id="KW-0479">Metal-binding</keyword>
<evidence type="ECO:0000313" key="3">
    <source>
        <dbReference type="EMBL" id="KAF8004027.1"/>
    </source>
</evidence>
<dbReference type="EMBL" id="JACBPP010000002">
    <property type="protein sequence ID" value="KAF8004027.1"/>
    <property type="molecule type" value="Genomic_DNA"/>
</dbReference>
<sequence length="166" mass="18712">MKFMLNLFHTWLNIGSSGETLLLKGATQDALAHLLFTYVAPSFMGKENEVESGVTHRVHNKAEALAKNEAMEIPNEEVEKRVFLSGEGQLTVHSFTNGMMLYLVHLEAAGREKNTCTCPMHCDSGSLCKHIFLAERFWKAKSSPQTISLRFLMMVIPPRWTPRACK</sequence>
<keyword evidence="4" id="KW-1185">Reference proteome</keyword>
<organism evidence="3 4">
    <name type="scientific">Metschnikowia pulcherrima</name>
    <dbReference type="NCBI Taxonomy" id="27326"/>
    <lineage>
        <taxon>Eukaryota</taxon>
        <taxon>Fungi</taxon>
        <taxon>Dikarya</taxon>
        <taxon>Ascomycota</taxon>
        <taxon>Saccharomycotina</taxon>
        <taxon>Pichiomycetes</taxon>
        <taxon>Metschnikowiaceae</taxon>
        <taxon>Metschnikowia</taxon>
    </lineage>
</organism>
<dbReference type="AlphaFoldDB" id="A0A8H7GWM0"/>
<dbReference type="OrthoDB" id="2399838at2759"/>
<evidence type="ECO:0000259" key="2">
    <source>
        <dbReference type="PROSITE" id="PS50966"/>
    </source>
</evidence>
<comment type="caution">
    <text evidence="3">The sequence shown here is derived from an EMBL/GenBank/DDBJ whole genome shotgun (WGS) entry which is preliminary data.</text>
</comment>
<protein>
    <recommendedName>
        <fullName evidence="2">SWIM-type domain-containing protein</fullName>
    </recommendedName>
</protein>
<dbReference type="PROSITE" id="PS50966">
    <property type="entry name" value="ZF_SWIM"/>
    <property type="match status" value="1"/>
</dbReference>
<evidence type="ECO:0000313" key="4">
    <source>
        <dbReference type="Proteomes" id="UP000649328"/>
    </source>
</evidence>
<gene>
    <name evidence="3" type="ORF">HF325_001475</name>
</gene>
<dbReference type="GO" id="GO:0008270">
    <property type="term" value="F:zinc ion binding"/>
    <property type="evidence" value="ECO:0007669"/>
    <property type="project" value="UniProtKB-KW"/>
</dbReference>